<evidence type="ECO:0000256" key="4">
    <source>
        <dbReference type="ARBA" id="ARBA00022692"/>
    </source>
</evidence>
<dbReference type="SUPFAM" id="SSF56935">
    <property type="entry name" value="Porins"/>
    <property type="match status" value="1"/>
</dbReference>
<dbReference type="SUPFAM" id="SSF49464">
    <property type="entry name" value="Carboxypeptidase regulatory domain-like"/>
    <property type="match status" value="1"/>
</dbReference>
<sequence>MSFCFNQNSQTIHANQKTFMTRMIKVSALVLLALQGSVAAFAQKITFSGKQVPMQNVFTAIKQQTGFVVFSDYAIIQSAQPVTVAVKEASVSEFLSECLKGQELTFSIEDKTITIVKKATASQQEQATISGRITDQQGNALPGVTILVKGTSKGIQSTADGSYTISNINIPATLVFSFIGFETQEIKVNKSTVENIKLQISTNNLNAISVVSTGYQELPKERATGAFASVDESKLKITNLGALNFAKGLEGMVPGVLVGPSGALQVRGKSTINASAEALIVVDGFPIEGGNLTINPNDIESVTVLKDAAAASIWGIRASNGVIVIKTKNGKSGKTNFNLTTNLNIDSKPDFSYQQLASTEEYIDFENEMMNKGISWFNPAKADDGYSRVAELYYKKYKGLLTADEVTAGLSALKKANNLSQQDLFYRNAIQRQVNLSLSGGGNTNKYYASALYSKGLATARGNDNENLVLNLKNTLQVHPRLTLALGVNSTFIRSNTPNNYDITSARPYELYKNPDGSYVSQYTSIAEHLKAGYYANGYSNWDFNPLQNIENTSNVNSNFVGRFNLGADYKIAKGIVFSSKYLYELGFSNIDVLQNPNTWYVKNLTNSWRVFDANKNAYVNKIPFGSIFDKTKNRFNSYTFRNTVTLDKTISLHAINAVAGTEIRRISNVGNGERYYNYNEQAGTSDIYDALALSTYTPNYKGSYNSYSWSPNFSNRDNRFFSLFANAAYTYDNRYTVSGSMRIDQSDLFGTDPKYRYRPIWSSGFSWRISREQFMSELTFIDDLKLRATYGITGNIAGSSPFPIASTGKNSSTQENLLTFTNPENQALRPEKTATINLGTDFSFWHNRFTGSIDVYRKRSYDLLGSSILDPTTGFTRAQVNTAALLNKGIDINLSTIAIDRKVRLDITVNFGWNKNEVTAVNMPSNTANAYITGTSPVLGKPLSYLYSYQWAGLSSTGTPQVYDASGKVVKYSDAEMTDPKALKYVGTLTPPVYGGVMFNLSYKGFSLAPQFTFKAGYVMRKPAPGTTLGTRPITNTIADRWQKPGDEQFTDIPRLFDNSTVPAKWNNYFWYSSVWDDNASFVRLRSLTLSYNLPKQFLSKIFTGATIMAQGNNLGLWTANREKIDPDYYNLASGVFPAMPPVKSYVLSLNLNF</sequence>
<keyword evidence="6 7" id="KW-0998">Cell outer membrane</keyword>
<evidence type="ECO:0000259" key="9">
    <source>
        <dbReference type="Pfam" id="PF07715"/>
    </source>
</evidence>
<keyword evidence="3 7" id="KW-1134">Transmembrane beta strand</keyword>
<comment type="caution">
    <text evidence="10">The sequence shown here is derived from an EMBL/GenBank/DDBJ whole genome shotgun (WGS) entry which is preliminary data.</text>
</comment>
<protein>
    <submittedName>
        <fullName evidence="10">SusC/RagA family TonB-linked outer membrane protein</fullName>
    </submittedName>
</protein>
<evidence type="ECO:0000256" key="6">
    <source>
        <dbReference type="ARBA" id="ARBA00023237"/>
    </source>
</evidence>
<proteinExistence type="inferred from homology"/>
<evidence type="ECO:0000313" key="11">
    <source>
        <dbReference type="Proteomes" id="UP000260644"/>
    </source>
</evidence>
<dbReference type="InterPro" id="IPR037066">
    <property type="entry name" value="Plug_dom_sf"/>
</dbReference>
<dbReference type="InterPro" id="IPR039426">
    <property type="entry name" value="TonB-dep_rcpt-like"/>
</dbReference>
<evidence type="ECO:0000256" key="8">
    <source>
        <dbReference type="SAM" id="SignalP"/>
    </source>
</evidence>
<keyword evidence="11" id="KW-1185">Reference proteome</keyword>
<accession>A0A3E1Y928</accession>
<evidence type="ECO:0000256" key="3">
    <source>
        <dbReference type="ARBA" id="ARBA00022452"/>
    </source>
</evidence>
<keyword evidence="4 7" id="KW-0812">Transmembrane</keyword>
<evidence type="ECO:0000256" key="1">
    <source>
        <dbReference type="ARBA" id="ARBA00004571"/>
    </source>
</evidence>
<dbReference type="PROSITE" id="PS52016">
    <property type="entry name" value="TONB_DEPENDENT_REC_3"/>
    <property type="match status" value="1"/>
</dbReference>
<dbReference type="Gene3D" id="2.170.130.10">
    <property type="entry name" value="TonB-dependent receptor, plug domain"/>
    <property type="match status" value="1"/>
</dbReference>
<organism evidence="10 11">
    <name type="scientific">Chitinophaga silvatica</name>
    <dbReference type="NCBI Taxonomy" id="2282649"/>
    <lineage>
        <taxon>Bacteria</taxon>
        <taxon>Pseudomonadati</taxon>
        <taxon>Bacteroidota</taxon>
        <taxon>Chitinophagia</taxon>
        <taxon>Chitinophagales</taxon>
        <taxon>Chitinophagaceae</taxon>
        <taxon>Chitinophaga</taxon>
    </lineage>
</organism>
<evidence type="ECO:0000256" key="5">
    <source>
        <dbReference type="ARBA" id="ARBA00023136"/>
    </source>
</evidence>
<dbReference type="NCBIfam" id="TIGR04056">
    <property type="entry name" value="OMP_RagA_SusC"/>
    <property type="match status" value="1"/>
</dbReference>
<dbReference type="GO" id="GO:0009279">
    <property type="term" value="C:cell outer membrane"/>
    <property type="evidence" value="ECO:0007669"/>
    <property type="project" value="UniProtKB-SubCell"/>
</dbReference>
<evidence type="ECO:0000256" key="7">
    <source>
        <dbReference type="PROSITE-ProRule" id="PRU01360"/>
    </source>
</evidence>
<dbReference type="Pfam" id="PF07715">
    <property type="entry name" value="Plug"/>
    <property type="match status" value="1"/>
</dbReference>
<evidence type="ECO:0000313" key="10">
    <source>
        <dbReference type="EMBL" id="RFS21903.1"/>
    </source>
</evidence>
<dbReference type="InterPro" id="IPR023996">
    <property type="entry name" value="TonB-dep_OMP_SusC/RagA"/>
</dbReference>
<evidence type="ECO:0000256" key="2">
    <source>
        <dbReference type="ARBA" id="ARBA00022448"/>
    </source>
</evidence>
<dbReference type="Gene3D" id="2.40.170.20">
    <property type="entry name" value="TonB-dependent receptor, beta-barrel domain"/>
    <property type="match status" value="1"/>
</dbReference>
<name>A0A3E1Y928_9BACT</name>
<gene>
    <name evidence="10" type="ORF">DVR12_14725</name>
</gene>
<dbReference type="AlphaFoldDB" id="A0A3E1Y928"/>
<feature type="chain" id="PRO_5017573623" evidence="8">
    <location>
        <begin position="43"/>
        <end position="1155"/>
    </location>
</feature>
<dbReference type="Gene3D" id="2.60.40.1120">
    <property type="entry name" value="Carboxypeptidase-like, regulatory domain"/>
    <property type="match status" value="1"/>
</dbReference>
<keyword evidence="8" id="KW-0732">Signal</keyword>
<dbReference type="InterPro" id="IPR023997">
    <property type="entry name" value="TonB-dep_OMP_SusC/RagA_CS"/>
</dbReference>
<keyword evidence="2 7" id="KW-0813">Transport</keyword>
<dbReference type="Pfam" id="PF13715">
    <property type="entry name" value="CarbopepD_reg_2"/>
    <property type="match status" value="1"/>
</dbReference>
<comment type="similarity">
    <text evidence="7">Belongs to the TonB-dependent receptor family.</text>
</comment>
<dbReference type="InterPro" id="IPR008969">
    <property type="entry name" value="CarboxyPept-like_regulatory"/>
</dbReference>
<dbReference type="NCBIfam" id="TIGR04057">
    <property type="entry name" value="SusC_RagA_signa"/>
    <property type="match status" value="1"/>
</dbReference>
<feature type="domain" description="TonB-dependent receptor plug" evidence="9">
    <location>
        <begin position="236"/>
        <end position="322"/>
    </location>
</feature>
<feature type="signal peptide" evidence="8">
    <location>
        <begin position="1"/>
        <end position="42"/>
    </location>
</feature>
<dbReference type="Proteomes" id="UP000260644">
    <property type="component" value="Unassembled WGS sequence"/>
</dbReference>
<comment type="subcellular location">
    <subcellularLocation>
        <location evidence="1 7">Cell outer membrane</location>
        <topology evidence="1 7">Multi-pass membrane protein</topology>
    </subcellularLocation>
</comment>
<keyword evidence="5 7" id="KW-0472">Membrane</keyword>
<reference evidence="10 11" key="1">
    <citation type="submission" date="2018-07" db="EMBL/GenBank/DDBJ databases">
        <title>Chitinophaga K2CV101002-2 sp. nov., isolated from a monsoon evergreen broad-leaved forest soil.</title>
        <authorList>
            <person name="Lv Y."/>
        </authorList>
    </citation>
    <scope>NUCLEOTIDE SEQUENCE [LARGE SCALE GENOMIC DNA]</scope>
    <source>
        <strain evidence="10 11">GDMCC 1.1288</strain>
    </source>
</reference>
<dbReference type="InterPro" id="IPR036942">
    <property type="entry name" value="Beta-barrel_TonB_sf"/>
</dbReference>
<dbReference type="InterPro" id="IPR012910">
    <property type="entry name" value="Plug_dom"/>
</dbReference>
<dbReference type="EMBL" id="QPMM01000007">
    <property type="protein sequence ID" value="RFS21903.1"/>
    <property type="molecule type" value="Genomic_DNA"/>
</dbReference>